<dbReference type="PANTHER" id="PTHR43861">
    <property type="entry name" value="TRANS-ACONITATE 2-METHYLTRANSFERASE-RELATED"/>
    <property type="match status" value="1"/>
</dbReference>
<dbReference type="Gene3D" id="3.40.50.150">
    <property type="entry name" value="Vaccinia Virus protein VP39"/>
    <property type="match status" value="1"/>
</dbReference>
<sequence>MHFLLCRSGALAMNNLQDNIWNQRFSGKEYYYGLEANGFLKAASAHIPKGSSVISLGEGEGRNSVFLAEQGHRVTAVDIALSGLKKTAELATKRGVKVLTEHADLSAYELAESAWGAVINIFCHLPKSARQHAHQQVKKGLQAGGVFIFECYSTEQLAFGTGGPKDINLLYTAEELQQDFAELEILHLAKVEREIHEGQGHTGMSSVIQFIARKP</sequence>
<accession>A0A7T3BP71</accession>
<reference evidence="3 4" key="1">
    <citation type="submission" date="2020-12" db="EMBL/GenBank/DDBJ databases">
        <title>FDA dAtabase for Regulatory Grade micrObial Sequences (FDA-ARGOS): Supporting development and validation of Infectious Disease Dx tests.</title>
        <authorList>
            <person name="Sproer C."/>
            <person name="Gronow S."/>
            <person name="Severitt S."/>
            <person name="Schroder I."/>
            <person name="Tallon L."/>
            <person name="Sadzewicz L."/>
            <person name="Zhao X."/>
            <person name="Boylan J."/>
            <person name="Ott S."/>
            <person name="Bowen H."/>
            <person name="Vavikolanu K."/>
            <person name="Mehta A."/>
            <person name="Aluvathingal J."/>
            <person name="Nadendla S."/>
            <person name="Lowell S."/>
            <person name="Myers T."/>
            <person name="Yan Y."/>
            <person name="Sichtig H."/>
        </authorList>
    </citation>
    <scope>NUCLEOTIDE SEQUENCE [LARGE SCALE GENOMIC DNA]</scope>
    <source>
        <strain evidence="3 4">FDAARGOS_872</strain>
    </source>
</reference>
<dbReference type="SUPFAM" id="SSF53335">
    <property type="entry name" value="S-adenosyl-L-methionine-dependent methyltransferases"/>
    <property type="match status" value="1"/>
</dbReference>
<dbReference type="PANTHER" id="PTHR43861:SF3">
    <property type="entry name" value="PUTATIVE (AFU_ORTHOLOGUE AFUA_2G14390)-RELATED"/>
    <property type="match status" value="1"/>
</dbReference>
<keyword evidence="4" id="KW-1185">Reference proteome</keyword>
<keyword evidence="3" id="KW-0489">Methyltransferase</keyword>
<dbReference type="Pfam" id="PF13649">
    <property type="entry name" value="Methyltransf_25"/>
    <property type="match status" value="1"/>
</dbReference>
<dbReference type="Proteomes" id="UP000594903">
    <property type="component" value="Chromosome"/>
</dbReference>
<evidence type="ECO:0000313" key="3">
    <source>
        <dbReference type="EMBL" id="QPT39353.1"/>
    </source>
</evidence>
<gene>
    <name evidence="3" type="ORF">I6G29_09255</name>
</gene>
<dbReference type="GO" id="GO:0032259">
    <property type="term" value="P:methylation"/>
    <property type="evidence" value="ECO:0007669"/>
    <property type="project" value="UniProtKB-KW"/>
</dbReference>
<evidence type="ECO:0000313" key="4">
    <source>
        <dbReference type="Proteomes" id="UP000594903"/>
    </source>
</evidence>
<keyword evidence="1" id="KW-0808">Transferase</keyword>
<name>A0A7T3BP71_9BURK</name>
<dbReference type="EMBL" id="CP065725">
    <property type="protein sequence ID" value="QPT39353.1"/>
    <property type="molecule type" value="Genomic_DNA"/>
</dbReference>
<feature type="domain" description="Methyltransferase" evidence="2">
    <location>
        <begin position="53"/>
        <end position="145"/>
    </location>
</feature>
<organism evidence="3 4">
    <name type="scientific">Oligella ureolytica</name>
    <dbReference type="NCBI Taxonomy" id="90244"/>
    <lineage>
        <taxon>Bacteria</taxon>
        <taxon>Pseudomonadati</taxon>
        <taxon>Pseudomonadota</taxon>
        <taxon>Betaproteobacteria</taxon>
        <taxon>Burkholderiales</taxon>
        <taxon>Alcaligenaceae</taxon>
        <taxon>Oligella</taxon>
    </lineage>
</organism>
<proteinExistence type="predicted"/>
<evidence type="ECO:0000256" key="1">
    <source>
        <dbReference type="ARBA" id="ARBA00022679"/>
    </source>
</evidence>
<dbReference type="GO" id="GO:0008168">
    <property type="term" value="F:methyltransferase activity"/>
    <property type="evidence" value="ECO:0007669"/>
    <property type="project" value="UniProtKB-KW"/>
</dbReference>
<dbReference type="InterPro" id="IPR029063">
    <property type="entry name" value="SAM-dependent_MTases_sf"/>
</dbReference>
<dbReference type="InterPro" id="IPR041698">
    <property type="entry name" value="Methyltransf_25"/>
</dbReference>
<dbReference type="CDD" id="cd02440">
    <property type="entry name" value="AdoMet_MTases"/>
    <property type="match status" value="1"/>
</dbReference>
<protein>
    <submittedName>
        <fullName evidence="3">Methyltransferase domain-containing protein</fullName>
    </submittedName>
</protein>
<evidence type="ECO:0000259" key="2">
    <source>
        <dbReference type="Pfam" id="PF13649"/>
    </source>
</evidence>